<dbReference type="PROSITE" id="PS50850">
    <property type="entry name" value="MFS"/>
    <property type="match status" value="1"/>
</dbReference>
<feature type="transmembrane region" description="Helical" evidence="9">
    <location>
        <begin position="363"/>
        <end position="381"/>
    </location>
</feature>
<keyword evidence="7 9" id="KW-1133">Transmembrane helix</keyword>
<protein>
    <submittedName>
        <fullName evidence="11">MFS transporter</fullName>
    </submittedName>
</protein>
<dbReference type="InterPro" id="IPR011701">
    <property type="entry name" value="MFS"/>
</dbReference>
<comment type="subcellular location">
    <subcellularLocation>
        <location evidence="1">Cell membrane</location>
        <topology evidence="1">Multi-pass membrane protein</topology>
    </subcellularLocation>
</comment>
<accession>A0ABX1RSI3</accession>
<dbReference type="Pfam" id="PF07690">
    <property type="entry name" value="MFS_1"/>
    <property type="match status" value="1"/>
</dbReference>
<feature type="transmembrane region" description="Helical" evidence="9">
    <location>
        <begin position="273"/>
        <end position="290"/>
    </location>
</feature>
<evidence type="ECO:0000256" key="5">
    <source>
        <dbReference type="ARBA" id="ARBA00022692"/>
    </source>
</evidence>
<dbReference type="InterPro" id="IPR005829">
    <property type="entry name" value="Sugar_transporter_CS"/>
</dbReference>
<feature type="transmembrane region" description="Helical" evidence="9">
    <location>
        <begin position="302"/>
        <end position="321"/>
    </location>
</feature>
<evidence type="ECO:0000256" key="4">
    <source>
        <dbReference type="ARBA" id="ARBA00022475"/>
    </source>
</evidence>
<keyword evidence="12" id="KW-1185">Reference proteome</keyword>
<evidence type="ECO:0000256" key="1">
    <source>
        <dbReference type="ARBA" id="ARBA00004651"/>
    </source>
</evidence>
<keyword evidence="6" id="KW-0769">Symport</keyword>
<feature type="transmembrane region" description="Helical" evidence="9">
    <location>
        <begin position="46"/>
        <end position="67"/>
    </location>
</feature>
<evidence type="ECO:0000256" key="3">
    <source>
        <dbReference type="ARBA" id="ARBA00022448"/>
    </source>
</evidence>
<dbReference type="InterPro" id="IPR051084">
    <property type="entry name" value="H+-coupled_symporters"/>
</dbReference>
<evidence type="ECO:0000256" key="8">
    <source>
        <dbReference type="ARBA" id="ARBA00023136"/>
    </source>
</evidence>
<feature type="transmembrane region" description="Helical" evidence="9">
    <location>
        <begin position="393"/>
        <end position="411"/>
    </location>
</feature>
<evidence type="ECO:0000256" key="9">
    <source>
        <dbReference type="SAM" id="Phobius"/>
    </source>
</evidence>
<feature type="transmembrane region" description="Helical" evidence="9">
    <location>
        <begin position="177"/>
        <end position="198"/>
    </location>
</feature>
<dbReference type="Gene3D" id="1.20.1250.20">
    <property type="entry name" value="MFS general substrate transporter like domains"/>
    <property type="match status" value="2"/>
</dbReference>
<keyword evidence="4" id="KW-1003">Cell membrane</keyword>
<evidence type="ECO:0000256" key="2">
    <source>
        <dbReference type="ARBA" id="ARBA00008240"/>
    </source>
</evidence>
<proteinExistence type="inferred from homology"/>
<sequence length="434" mass="45656">MPGRRGLLAAIGIGNAIEWYDWSIYTTFSVFFSTQFFTSGNADTDLLSTLAVFAVGFVARPFGGLLFGWMADRIGRQPAMTLAVAVAASGSLIIGITPTAATIGVAAPVVLLLLARLIQGLAQGGELPSAQTYLVEVSPAPRRGLWSSLIYFSGSLGTLFGTVLGALLAALLSHADLLAFGWRVPFLFGGILGVFAVVMRKRLAETPVFARATAPRTTGRRERTTWQQFVARPSALLRVIGLTAGGTITFYSWSVAAPTLAIGQRGTDAAGALWAGSVATVVFIAVLPLWGALSDRIGRRPVLLVSWVLLAVLSFPLQALIQGQAWQLLVAMSIALILVAGTVSIIPALFAEMFPTGVRALGFGLPYALAVAVFGGTAPYLQAYASAHHAPAAFTWWVIALVVVSVITTLLSPETRGRDLDTVDSPLASSGKRA</sequence>
<dbReference type="SUPFAM" id="SSF103473">
    <property type="entry name" value="MFS general substrate transporter"/>
    <property type="match status" value="1"/>
</dbReference>
<dbReference type="InterPro" id="IPR020846">
    <property type="entry name" value="MFS_dom"/>
</dbReference>
<keyword evidence="8 9" id="KW-0472">Membrane</keyword>
<feature type="transmembrane region" description="Helical" evidence="9">
    <location>
        <begin position="327"/>
        <end position="351"/>
    </location>
</feature>
<dbReference type="PROSITE" id="PS00217">
    <property type="entry name" value="SUGAR_TRANSPORT_2"/>
    <property type="match status" value="1"/>
</dbReference>
<feature type="transmembrane region" description="Helical" evidence="9">
    <location>
        <begin position="149"/>
        <end position="171"/>
    </location>
</feature>
<dbReference type="InterPro" id="IPR036259">
    <property type="entry name" value="MFS_trans_sf"/>
</dbReference>
<dbReference type="Proteomes" id="UP001296706">
    <property type="component" value="Unassembled WGS sequence"/>
</dbReference>
<feature type="transmembrane region" description="Helical" evidence="9">
    <location>
        <begin position="235"/>
        <end position="253"/>
    </location>
</feature>
<evidence type="ECO:0000256" key="7">
    <source>
        <dbReference type="ARBA" id="ARBA00022989"/>
    </source>
</evidence>
<evidence type="ECO:0000256" key="6">
    <source>
        <dbReference type="ARBA" id="ARBA00022847"/>
    </source>
</evidence>
<comment type="similarity">
    <text evidence="2">Belongs to the major facilitator superfamily. Metabolite:H+ Symporter (MHS) family (TC 2.A.1.6) family.</text>
</comment>
<dbReference type="EMBL" id="JAAXKY010000191">
    <property type="protein sequence ID" value="NMH82040.1"/>
    <property type="molecule type" value="Genomic_DNA"/>
</dbReference>
<dbReference type="PANTHER" id="PTHR43528">
    <property type="entry name" value="ALPHA-KETOGLUTARATE PERMEASE"/>
    <property type="match status" value="1"/>
</dbReference>
<dbReference type="PANTHER" id="PTHR43528:SF1">
    <property type="entry name" value="ALPHA-KETOGLUTARATE PERMEASE"/>
    <property type="match status" value="1"/>
</dbReference>
<feature type="domain" description="Major facilitator superfamily (MFS) profile" evidence="10">
    <location>
        <begin position="7"/>
        <end position="416"/>
    </location>
</feature>
<comment type="caution">
    <text evidence="11">The sequence shown here is derived from an EMBL/GenBank/DDBJ whole genome shotgun (WGS) entry which is preliminary data.</text>
</comment>
<evidence type="ECO:0000313" key="12">
    <source>
        <dbReference type="Proteomes" id="UP001296706"/>
    </source>
</evidence>
<organism evidence="11 12">
    <name type="scientific">Pseudonocardia xinjiangensis</name>
    <dbReference type="NCBI Taxonomy" id="75289"/>
    <lineage>
        <taxon>Bacteria</taxon>
        <taxon>Bacillati</taxon>
        <taxon>Actinomycetota</taxon>
        <taxon>Actinomycetes</taxon>
        <taxon>Pseudonocardiales</taxon>
        <taxon>Pseudonocardiaceae</taxon>
        <taxon>Pseudonocardia</taxon>
    </lineage>
</organism>
<keyword evidence="3" id="KW-0813">Transport</keyword>
<evidence type="ECO:0000259" key="10">
    <source>
        <dbReference type="PROSITE" id="PS50850"/>
    </source>
</evidence>
<name>A0ABX1RSI3_9PSEU</name>
<evidence type="ECO:0000313" key="11">
    <source>
        <dbReference type="EMBL" id="NMH82040.1"/>
    </source>
</evidence>
<reference evidence="11 12" key="1">
    <citation type="submission" date="2020-04" db="EMBL/GenBank/DDBJ databases">
        <authorList>
            <person name="Klaysubun C."/>
            <person name="Duangmal K."/>
            <person name="Lipun K."/>
        </authorList>
    </citation>
    <scope>NUCLEOTIDE SEQUENCE [LARGE SCALE GENOMIC DNA]</scope>
    <source>
        <strain evidence="11 12">JCM 11839</strain>
    </source>
</reference>
<gene>
    <name evidence="11" type="ORF">HF577_33750</name>
</gene>
<keyword evidence="5 9" id="KW-0812">Transmembrane</keyword>